<proteinExistence type="predicted"/>
<dbReference type="AlphaFoldDB" id="A0A0C2WSG9"/>
<dbReference type="HOGENOM" id="CLU_2055167_0_0_1"/>
<accession>A0A0C2WSG9</accession>
<dbReference type="EMBL" id="KN818318">
    <property type="protein sequence ID" value="KIL59288.1"/>
    <property type="molecule type" value="Genomic_DNA"/>
</dbReference>
<dbReference type="InParanoid" id="A0A0C2WSG9"/>
<evidence type="ECO:0000313" key="2">
    <source>
        <dbReference type="Proteomes" id="UP000054549"/>
    </source>
</evidence>
<sequence length="120" mass="13710">AYPRWQSVVVRHPEWIPKSRFRRDSRPSPVLARIPTDDALCHHAIRHSFGSSSLEKTKLGMLIETSAREEGCLYQALRAPLARYEREGGILCESHHDTCHQNDVDTPSKMLARTRCISSE</sequence>
<keyword evidence="2" id="KW-1185">Reference proteome</keyword>
<organism evidence="1 2">
    <name type="scientific">Amanita muscaria (strain Koide BX008)</name>
    <dbReference type="NCBI Taxonomy" id="946122"/>
    <lineage>
        <taxon>Eukaryota</taxon>
        <taxon>Fungi</taxon>
        <taxon>Dikarya</taxon>
        <taxon>Basidiomycota</taxon>
        <taxon>Agaricomycotina</taxon>
        <taxon>Agaricomycetes</taxon>
        <taxon>Agaricomycetidae</taxon>
        <taxon>Agaricales</taxon>
        <taxon>Pluteineae</taxon>
        <taxon>Amanitaceae</taxon>
        <taxon>Amanita</taxon>
    </lineage>
</organism>
<reference evidence="1 2" key="1">
    <citation type="submission" date="2014-04" db="EMBL/GenBank/DDBJ databases">
        <title>Evolutionary Origins and Diversification of the Mycorrhizal Mutualists.</title>
        <authorList>
            <consortium name="DOE Joint Genome Institute"/>
            <consortium name="Mycorrhizal Genomics Consortium"/>
            <person name="Kohler A."/>
            <person name="Kuo A."/>
            <person name="Nagy L.G."/>
            <person name="Floudas D."/>
            <person name="Copeland A."/>
            <person name="Barry K.W."/>
            <person name="Cichocki N."/>
            <person name="Veneault-Fourrey C."/>
            <person name="LaButti K."/>
            <person name="Lindquist E.A."/>
            <person name="Lipzen A."/>
            <person name="Lundell T."/>
            <person name="Morin E."/>
            <person name="Murat C."/>
            <person name="Riley R."/>
            <person name="Ohm R."/>
            <person name="Sun H."/>
            <person name="Tunlid A."/>
            <person name="Henrissat B."/>
            <person name="Grigoriev I.V."/>
            <person name="Hibbett D.S."/>
            <person name="Martin F."/>
        </authorList>
    </citation>
    <scope>NUCLEOTIDE SEQUENCE [LARGE SCALE GENOMIC DNA]</scope>
    <source>
        <strain evidence="1 2">Koide BX008</strain>
    </source>
</reference>
<feature type="non-terminal residue" evidence="1">
    <location>
        <position position="1"/>
    </location>
</feature>
<gene>
    <name evidence="1" type="ORF">M378DRAFT_169447</name>
</gene>
<name>A0A0C2WSG9_AMAMK</name>
<evidence type="ECO:0000313" key="1">
    <source>
        <dbReference type="EMBL" id="KIL59288.1"/>
    </source>
</evidence>
<dbReference type="Proteomes" id="UP000054549">
    <property type="component" value="Unassembled WGS sequence"/>
</dbReference>
<protein>
    <submittedName>
        <fullName evidence="1">Uncharacterized protein</fullName>
    </submittedName>
</protein>